<protein>
    <submittedName>
        <fullName evidence="1">Uncharacterized protein</fullName>
    </submittedName>
</protein>
<dbReference type="EMBL" id="HBFW01017444">
    <property type="protein sequence ID" value="CAD8940105.1"/>
    <property type="molecule type" value="Transcribed_RNA"/>
</dbReference>
<gene>
    <name evidence="1" type="ORF">CTEN0397_LOCUS11171</name>
</gene>
<organism evidence="1">
    <name type="scientific">Cyclophora tenuis</name>
    <name type="common">Marine diatom</name>
    <dbReference type="NCBI Taxonomy" id="216820"/>
    <lineage>
        <taxon>Eukaryota</taxon>
        <taxon>Sar</taxon>
        <taxon>Stramenopiles</taxon>
        <taxon>Ochrophyta</taxon>
        <taxon>Bacillariophyta</taxon>
        <taxon>Fragilariophyceae</taxon>
        <taxon>Fragilariophycidae</taxon>
        <taxon>Cyclophorales</taxon>
        <taxon>Cyclophoraceae</taxon>
        <taxon>Cyclophora</taxon>
    </lineage>
</organism>
<name>A0A7S1D8F3_CYCTE</name>
<reference evidence="1" key="1">
    <citation type="submission" date="2021-01" db="EMBL/GenBank/DDBJ databases">
        <authorList>
            <person name="Corre E."/>
            <person name="Pelletier E."/>
            <person name="Niang G."/>
            <person name="Scheremetjew M."/>
            <person name="Finn R."/>
            <person name="Kale V."/>
            <person name="Holt S."/>
            <person name="Cochrane G."/>
            <person name="Meng A."/>
            <person name="Brown T."/>
            <person name="Cohen L."/>
        </authorList>
    </citation>
    <scope>NUCLEOTIDE SEQUENCE</scope>
    <source>
        <strain evidence="1">ECT3854</strain>
    </source>
</reference>
<dbReference type="AlphaFoldDB" id="A0A7S1D8F3"/>
<proteinExistence type="predicted"/>
<sequence>MVFAIPSYLEFLPEADPSFPALNATLRLKRPGEGGFREGAPVRFLEQRSVYRIYDAIVARQCGRWWNLDAPQNTTMSYYQEFAVCPEWNKATWMVKCNVPVDFIALVGTGQSADCSDNSTIVPPLTTLQLNANVCSITDEVGRGLTCEWCAADQFSLQTSACVPTPAPTASGSSSSLAATVFLTMIASVFVSGALTRF</sequence>
<evidence type="ECO:0000313" key="1">
    <source>
        <dbReference type="EMBL" id="CAD8940105.1"/>
    </source>
</evidence>
<accession>A0A7S1D8F3</accession>